<feature type="domain" description="ABC transmembrane type-1" evidence="8">
    <location>
        <begin position="94"/>
        <end position="295"/>
    </location>
</feature>
<dbReference type="SUPFAM" id="SSF161098">
    <property type="entry name" value="MetI-like"/>
    <property type="match status" value="1"/>
</dbReference>
<dbReference type="InterPro" id="IPR045621">
    <property type="entry name" value="BPD_transp_1_N"/>
</dbReference>
<dbReference type="GO" id="GO:0071916">
    <property type="term" value="F:dipeptide transmembrane transporter activity"/>
    <property type="evidence" value="ECO:0007669"/>
    <property type="project" value="TreeGrafter"/>
</dbReference>
<proteinExistence type="inferred from homology"/>
<feature type="transmembrane region" description="Helical" evidence="7">
    <location>
        <begin position="100"/>
        <end position="121"/>
    </location>
</feature>
<dbReference type="Gene3D" id="1.10.3720.10">
    <property type="entry name" value="MetI-like"/>
    <property type="match status" value="1"/>
</dbReference>
<dbReference type="PROSITE" id="PS51257">
    <property type="entry name" value="PROKAR_LIPOPROTEIN"/>
    <property type="match status" value="1"/>
</dbReference>
<feature type="transmembrane region" description="Helical" evidence="7">
    <location>
        <begin position="218"/>
        <end position="247"/>
    </location>
</feature>
<evidence type="ECO:0000256" key="7">
    <source>
        <dbReference type="RuleBase" id="RU363032"/>
    </source>
</evidence>
<dbReference type="PANTHER" id="PTHR43163:SF6">
    <property type="entry name" value="DIPEPTIDE TRANSPORT SYSTEM PERMEASE PROTEIN DPPB-RELATED"/>
    <property type="match status" value="1"/>
</dbReference>
<evidence type="ECO:0000313" key="10">
    <source>
        <dbReference type="Proteomes" id="UP000271003"/>
    </source>
</evidence>
<keyword evidence="3" id="KW-1003">Cell membrane</keyword>
<dbReference type="Proteomes" id="UP000271003">
    <property type="component" value="Chromosome"/>
</dbReference>
<feature type="transmembrane region" description="Helical" evidence="7">
    <location>
        <begin position="169"/>
        <end position="191"/>
    </location>
</feature>
<evidence type="ECO:0000313" key="9">
    <source>
        <dbReference type="EMBL" id="BBF22902.1"/>
    </source>
</evidence>
<evidence type="ECO:0000256" key="3">
    <source>
        <dbReference type="ARBA" id="ARBA00022475"/>
    </source>
</evidence>
<comment type="subcellular location">
    <subcellularLocation>
        <location evidence="1 7">Cell membrane</location>
        <topology evidence="1 7">Multi-pass membrane protein</topology>
    </subcellularLocation>
</comment>
<dbReference type="OrthoDB" id="9803623at2"/>
<dbReference type="GO" id="GO:0005886">
    <property type="term" value="C:plasma membrane"/>
    <property type="evidence" value="ECO:0007669"/>
    <property type="project" value="UniProtKB-SubCell"/>
</dbReference>
<sequence>MFALIFRIVLRAAFTLFLLTACVFFALHLTGDPARIMLGNSADAVALEAFREQWGLNRPLWEQFLVYLQKFVMLDMGTSYMTGLPVKEVFLSAFGPTMSLMIPTAIVTLLFGIPTGVLAALKRGTRTDRAMMVLSVFGYAVPNFFMGVLLLLVFSIWLGWLPSYGNGSVWHYIMPIVTMATSEAAIFSRYARSAMIDAMRLPCVRAARMRGLPESRVIWLHALPNAMLSILTILGFFIGTLVAGAVITENVFSWPGVGKLLVQSVANRDIPVVQMIVLVTGASLVTANLCMDLLALVVNPRLRKGDN</sequence>
<dbReference type="Pfam" id="PF00528">
    <property type="entry name" value="BPD_transp_1"/>
    <property type="match status" value="1"/>
</dbReference>
<dbReference type="Pfam" id="PF19300">
    <property type="entry name" value="BPD_transp_1_N"/>
    <property type="match status" value="1"/>
</dbReference>
<evidence type="ECO:0000256" key="2">
    <source>
        <dbReference type="ARBA" id="ARBA00022448"/>
    </source>
</evidence>
<keyword evidence="10" id="KW-1185">Reference proteome</keyword>
<keyword evidence="2 7" id="KW-0813">Transport</keyword>
<dbReference type="InterPro" id="IPR000515">
    <property type="entry name" value="MetI-like"/>
</dbReference>
<name>A0A2Z6I990_9BURK</name>
<keyword evidence="6 7" id="KW-0472">Membrane</keyword>
<feature type="transmembrane region" description="Helical" evidence="7">
    <location>
        <begin position="12"/>
        <end position="31"/>
    </location>
</feature>
<protein>
    <submittedName>
        <fullName evidence="9">ABC transporter permease</fullName>
    </submittedName>
</protein>
<dbReference type="AlphaFoldDB" id="A0A2Z6I990"/>
<evidence type="ECO:0000259" key="8">
    <source>
        <dbReference type="PROSITE" id="PS50928"/>
    </source>
</evidence>
<dbReference type="PANTHER" id="PTHR43163">
    <property type="entry name" value="DIPEPTIDE TRANSPORT SYSTEM PERMEASE PROTEIN DPPB-RELATED"/>
    <property type="match status" value="1"/>
</dbReference>
<dbReference type="PROSITE" id="PS50928">
    <property type="entry name" value="ABC_TM1"/>
    <property type="match status" value="1"/>
</dbReference>
<gene>
    <name evidence="9" type="ORF">SUTMEG_07930</name>
</gene>
<dbReference type="RefSeq" id="WP_120176568.1">
    <property type="nucleotide sequence ID" value="NZ_AP018786.1"/>
</dbReference>
<evidence type="ECO:0000256" key="5">
    <source>
        <dbReference type="ARBA" id="ARBA00022989"/>
    </source>
</evidence>
<feature type="transmembrane region" description="Helical" evidence="7">
    <location>
        <begin position="272"/>
        <end position="298"/>
    </location>
</feature>
<dbReference type="InterPro" id="IPR035906">
    <property type="entry name" value="MetI-like_sf"/>
</dbReference>
<accession>A0A2Z6I990</accession>
<feature type="transmembrane region" description="Helical" evidence="7">
    <location>
        <begin position="133"/>
        <end position="157"/>
    </location>
</feature>
<reference evidence="9 10" key="1">
    <citation type="journal article" date="2018" name="Int. J. Syst. Evol. Microbiol.">
        <title>Mesosutterella multiformis gen. nov., sp. nov., a member of the family Sutterellaceae and Sutterella megalosphaeroides sp. nov., isolated from human faeces.</title>
        <authorList>
            <person name="Sakamoto M."/>
            <person name="Ikeyama N."/>
            <person name="Kunihiro T."/>
            <person name="Iino T."/>
            <person name="Yuki M."/>
            <person name="Ohkuma M."/>
        </authorList>
    </citation>
    <scope>NUCLEOTIDE SEQUENCE [LARGE SCALE GENOMIC DNA]</scope>
    <source>
        <strain evidence="9 10">6FBBBH3</strain>
    </source>
</reference>
<evidence type="ECO:0000256" key="6">
    <source>
        <dbReference type="ARBA" id="ARBA00023136"/>
    </source>
</evidence>
<organism evidence="9 10">
    <name type="scientific">Sutterella megalosphaeroides</name>
    <dbReference type="NCBI Taxonomy" id="2494234"/>
    <lineage>
        <taxon>Bacteria</taxon>
        <taxon>Pseudomonadati</taxon>
        <taxon>Pseudomonadota</taxon>
        <taxon>Betaproteobacteria</taxon>
        <taxon>Burkholderiales</taxon>
        <taxon>Sutterellaceae</taxon>
        <taxon>Sutterella</taxon>
    </lineage>
</organism>
<keyword evidence="4 7" id="KW-0812">Transmembrane</keyword>
<dbReference type="KEGG" id="sutt:SUTMEG_07930"/>
<evidence type="ECO:0000256" key="4">
    <source>
        <dbReference type="ARBA" id="ARBA00022692"/>
    </source>
</evidence>
<dbReference type="EMBL" id="AP018786">
    <property type="protein sequence ID" value="BBF22902.1"/>
    <property type="molecule type" value="Genomic_DNA"/>
</dbReference>
<comment type="similarity">
    <text evidence="7">Belongs to the binding-protein-dependent transport system permease family.</text>
</comment>
<evidence type="ECO:0000256" key="1">
    <source>
        <dbReference type="ARBA" id="ARBA00004651"/>
    </source>
</evidence>
<dbReference type="CDD" id="cd06261">
    <property type="entry name" value="TM_PBP2"/>
    <property type="match status" value="1"/>
</dbReference>
<keyword evidence="5 7" id="KW-1133">Transmembrane helix</keyword>